<keyword evidence="1" id="KW-0540">Nuclease</keyword>
<dbReference type="EMBL" id="GBIH01000640">
    <property type="protein sequence ID" value="JAC94070.1"/>
    <property type="molecule type" value="mRNA"/>
</dbReference>
<keyword evidence="1" id="KW-0378">Hydrolase</keyword>
<reference evidence="1" key="1">
    <citation type="journal article" date="2015" name="PLoS Negl. Trop. Dis.">
        <title>Deep Sequencing Analysis of the Ixodes ricinus Haemocytome.</title>
        <authorList>
            <person name="Kotsyfakis M."/>
            <person name="Kopacek P."/>
            <person name="Franta Z."/>
            <person name="Pedra J.H."/>
            <person name="Ribeiro J.M."/>
        </authorList>
    </citation>
    <scope>NUCLEOTIDE SEQUENCE</scope>
</reference>
<protein>
    <submittedName>
        <fullName evidence="1">Putative endonuclease/reverse transcriptase</fullName>
    </submittedName>
</protein>
<dbReference type="GO" id="GO:0003964">
    <property type="term" value="F:RNA-directed DNA polymerase activity"/>
    <property type="evidence" value="ECO:0007669"/>
    <property type="project" value="UniProtKB-KW"/>
</dbReference>
<proteinExistence type="evidence at transcript level"/>
<evidence type="ECO:0000313" key="1">
    <source>
        <dbReference type="EMBL" id="JAC94070.1"/>
    </source>
</evidence>
<sequence>MLYFFGRNFRNCPPKVKETLYLRNIRPILEYACVLWDPRIQYLCDDLERVQNRAARFVTGNYDYTVRSSLLKDCLGWQPLKCRRFALRLKLFHNIYNNKTGINRESFLQLPHFISRRVDHQNKVREYSCRTNIFKHSFFPLTTHQWNCLPESLVMVSSNNVFFSRINKECLYLIS</sequence>
<dbReference type="AlphaFoldDB" id="A0A090XDI9"/>
<dbReference type="GO" id="GO:0004519">
    <property type="term" value="F:endonuclease activity"/>
    <property type="evidence" value="ECO:0007669"/>
    <property type="project" value="UniProtKB-KW"/>
</dbReference>
<keyword evidence="1" id="KW-0695">RNA-directed DNA polymerase</keyword>
<organism evidence="1">
    <name type="scientific">Ixodes ricinus</name>
    <name type="common">Common tick</name>
    <name type="synonym">Acarus ricinus</name>
    <dbReference type="NCBI Taxonomy" id="34613"/>
    <lineage>
        <taxon>Eukaryota</taxon>
        <taxon>Metazoa</taxon>
        <taxon>Ecdysozoa</taxon>
        <taxon>Arthropoda</taxon>
        <taxon>Chelicerata</taxon>
        <taxon>Arachnida</taxon>
        <taxon>Acari</taxon>
        <taxon>Parasitiformes</taxon>
        <taxon>Ixodida</taxon>
        <taxon>Ixodoidea</taxon>
        <taxon>Ixodidae</taxon>
        <taxon>Ixodinae</taxon>
        <taxon>Ixodes</taxon>
    </lineage>
</organism>
<name>A0A090XDI9_IXORI</name>
<accession>A0A090XDI9</accession>
<keyword evidence="1" id="KW-0548">Nucleotidyltransferase</keyword>
<keyword evidence="1" id="KW-0255">Endonuclease</keyword>
<keyword evidence="1" id="KW-0808">Transferase</keyword>